<feature type="domain" description="N-acetyltransferase" evidence="1">
    <location>
        <begin position="31"/>
        <end position="168"/>
    </location>
</feature>
<dbReference type="PROSITE" id="PS51186">
    <property type="entry name" value="GNAT"/>
    <property type="match status" value="1"/>
</dbReference>
<reference evidence="2" key="1">
    <citation type="submission" date="2020-05" db="EMBL/GenBank/DDBJ databases">
        <authorList>
            <person name="Chiriac C."/>
            <person name="Salcher M."/>
            <person name="Ghai R."/>
            <person name="Kavagutti S V."/>
        </authorList>
    </citation>
    <scope>NUCLEOTIDE SEQUENCE</scope>
</reference>
<sequence>MQDIVSTERLTIEWLAPRHAQQLFDALNHELVGRFLDGPDVTTVEALEQRIIRVTSEAPPEREERWRNFAVLLDGRVIGRLEATLHRSVAEVAYVFGPTWWGHGYATEATAWLLEYLRETGLSEAWATITPANAASARLLARLGFVLADPPECVSCDDGDVALVLRLASVR</sequence>
<dbReference type="InterPro" id="IPR051531">
    <property type="entry name" value="N-acetyltransferase"/>
</dbReference>
<dbReference type="EMBL" id="CAETWZ010000038">
    <property type="protein sequence ID" value="CAB4367763.1"/>
    <property type="molecule type" value="Genomic_DNA"/>
</dbReference>
<protein>
    <submittedName>
        <fullName evidence="2">Unannotated protein</fullName>
    </submittedName>
</protein>
<dbReference type="PANTHER" id="PTHR43792">
    <property type="entry name" value="GNAT FAMILY, PUTATIVE (AFU_ORTHOLOGUE AFUA_3G00765)-RELATED-RELATED"/>
    <property type="match status" value="1"/>
</dbReference>
<evidence type="ECO:0000313" key="2">
    <source>
        <dbReference type="EMBL" id="CAB4367763.1"/>
    </source>
</evidence>
<proteinExistence type="predicted"/>
<gene>
    <name evidence="2" type="ORF">UFOPK4179_00553</name>
</gene>
<dbReference type="SUPFAM" id="SSF55729">
    <property type="entry name" value="Acyl-CoA N-acyltransferases (Nat)"/>
    <property type="match status" value="1"/>
</dbReference>
<accession>A0A6J6AFY2</accession>
<dbReference type="Gene3D" id="3.40.630.30">
    <property type="match status" value="1"/>
</dbReference>
<organism evidence="2">
    <name type="scientific">freshwater metagenome</name>
    <dbReference type="NCBI Taxonomy" id="449393"/>
    <lineage>
        <taxon>unclassified sequences</taxon>
        <taxon>metagenomes</taxon>
        <taxon>ecological metagenomes</taxon>
    </lineage>
</organism>
<dbReference type="GO" id="GO:0016747">
    <property type="term" value="F:acyltransferase activity, transferring groups other than amino-acyl groups"/>
    <property type="evidence" value="ECO:0007669"/>
    <property type="project" value="InterPro"/>
</dbReference>
<dbReference type="Pfam" id="PF13302">
    <property type="entry name" value="Acetyltransf_3"/>
    <property type="match status" value="1"/>
</dbReference>
<dbReference type="InterPro" id="IPR016181">
    <property type="entry name" value="Acyl_CoA_acyltransferase"/>
</dbReference>
<evidence type="ECO:0000259" key="1">
    <source>
        <dbReference type="PROSITE" id="PS51186"/>
    </source>
</evidence>
<dbReference type="InterPro" id="IPR000182">
    <property type="entry name" value="GNAT_dom"/>
</dbReference>
<dbReference type="AlphaFoldDB" id="A0A6J6AFY2"/>
<name>A0A6J6AFY2_9ZZZZ</name>
<dbReference type="CDD" id="cd04301">
    <property type="entry name" value="NAT_SF"/>
    <property type="match status" value="1"/>
</dbReference>